<dbReference type="InterPro" id="IPR021251">
    <property type="entry name" value="DUF2793"/>
</dbReference>
<evidence type="ECO:0000313" key="1">
    <source>
        <dbReference type="EMBL" id="CUA86843.1"/>
    </source>
</evidence>
<comment type="caution">
    <text evidence="1">The sequence shown here is derived from an EMBL/GenBank/DDBJ whole genome shotgun (WGS) entry which is preliminary data.</text>
</comment>
<dbReference type="Pfam" id="PF10983">
    <property type="entry name" value="DUF2793"/>
    <property type="match status" value="1"/>
</dbReference>
<gene>
    <name evidence="1" type="ORF">Ga0061061_10341</name>
</gene>
<evidence type="ECO:0008006" key="3">
    <source>
        <dbReference type="Google" id="ProtNLM"/>
    </source>
</evidence>
<keyword evidence="2" id="KW-1185">Reference proteome</keyword>
<protein>
    <recommendedName>
        <fullName evidence="3">DUF2793 domain-containing protein</fullName>
    </recommendedName>
</protein>
<organism evidence="1 2">
    <name type="scientific">Chelatococcus sambhunathii</name>
    <dbReference type="NCBI Taxonomy" id="363953"/>
    <lineage>
        <taxon>Bacteria</taxon>
        <taxon>Pseudomonadati</taxon>
        <taxon>Pseudomonadota</taxon>
        <taxon>Alphaproteobacteria</taxon>
        <taxon>Hyphomicrobiales</taxon>
        <taxon>Chelatococcaceae</taxon>
        <taxon>Chelatococcus</taxon>
    </lineage>
</organism>
<dbReference type="EMBL" id="CYHC01000003">
    <property type="protein sequence ID" value="CUA86843.1"/>
    <property type="molecule type" value="Genomic_DNA"/>
</dbReference>
<dbReference type="Proteomes" id="UP000182178">
    <property type="component" value="Unassembled WGS sequence"/>
</dbReference>
<name>A0ABM9U4V0_9HYPH</name>
<accession>A0ABM9U4V0</accession>
<proteinExistence type="predicted"/>
<sequence length="484" mass="51128">MGTAVAIASETTANLKLPYIAAGQAQKHVTHNEALHMLDALVQLAVADTDRTVPPADPAEGARHIVGEGATDAWTGRDHHVAIFVDGGWLTFAPAPGWMAYVTGEGRLRVWTGTEWATMQDDTPTELHNLAALGVGTRADEVNGFAAKLENALWSAKYTGEGGSGTLRMALNKEGSADTVSLIFNSDWSGRAEIGLAGSDHFEIKVSEDGSLWTPALRIDPASGAVTLPQTRQECGLRNLLINARGLVNQRGYVSGTATAAAGRYTLDRWRVVAAGQALAWTEANGYRTFTAPAGGVEQVIEGLDVVAGTYVLSWNGTASASVNGAAVAKGGTVSLAGGANVTVRFSGGTFALPQLEHGTVPSAFEVRPFSQELIMCQRYFEKSYNLEVAPGTASQMGRRNQNTFQIATNHRADIPFRVIKRAAPTVTIYNPTTGAAGQVRAQPDADITIGGVYVPGGAGCMIDFVTTATTQAVYWHWVAEAEL</sequence>
<evidence type="ECO:0000313" key="2">
    <source>
        <dbReference type="Proteomes" id="UP000182178"/>
    </source>
</evidence>
<reference evidence="1 2" key="1">
    <citation type="submission" date="2015-08" db="EMBL/GenBank/DDBJ databases">
        <authorList>
            <person name="Varghese N."/>
        </authorList>
    </citation>
    <scope>NUCLEOTIDE SEQUENCE [LARGE SCALE GENOMIC DNA]</scope>
    <source>
        <strain evidence="1 2">DSM 18167</strain>
    </source>
</reference>